<evidence type="ECO:0000313" key="2">
    <source>
        <dbReference type="Proteomes" id="UP000199537"/>
    </source>
</evidence>
<dbReference type="Pfam" id="PF00300">
    <property type="entry name" value="His_Phos_1"/>
    <property type="match status" value="1"/>
</dbReference>
<dbReference type="EMBL" id="FPCJ01000001">
    <property type="protein sequence ID" value="SFV31245.1"/>
    <property type="molecule type" value="Genomic_DNA"/>
</dbReference>
<dbReference type="STRING" id="1393122.SAMN05660895_1019"/>
<dbReference type="Proteomes" id="UP000199537">
    <property type="component" value="Unassembled WGS sequence"/>
</dbReference>
<dbReference type="OrthoDB" id="9810154at2"/>
<accession>A0A1I7N9A6</accession>
<dbReference type="PANTHER" id="PTHR47623:SF1">
    <property type="entry name" value="OS09G0287300 PROTEIN"/>
    <property type="match status" value="1"/>
</dbReference>
<evidence type="ECO:0000313" key="1">
    <source>
        <dbReference type="EMBL" id="SFV31245.1"/>
    </source>
</evidence>
<dbReference type="InterPro" id="IPR013078">
    <property type="entry name" value="His_Pase_superF_clade-1"/>
</dbReference>
<dbReference type="SUPFAM" id="SSF53254">
    <property type="entry name" value="Phosphoglycerate mutase-like"/>
    <property type="match status" value="1"/>
</dbReference>
<sequence>MKTLLVIRHAKADWPEGKAPANATDRDRPLTERGEADAVRMAQRLQQLKAVPELLISSPALRAATTARIMAREWNYPEDVIQWQPRLYQADLTDFIETITALPDTWKSIGLVSHNPGITLFANALTAYNIQHIPTCGVVAFHVQTSEWARFWPAEKKLWFFEYPEKLQQHSRI</sequence>
<dbReference type="RefSeq" id="WP_092458590.1">
    <property type="nucleotide sequence ID" value="NZ_FPCJ01000001.1"/>
</dbReference>
<reference evidence="2" key="1">
    <citation type="submission" date="2016-10" db="EMBL/GenBank/DDBJ databases">
        <authorList>
            <person name="Varghese N."/>
            <person name="Submissions S."/>
        </authorList>
    </citation>
    <scope>NUCLEOTIDE SEQUENCE [LARGE SCALE GENOMIC DNA]</scope>
    <source>
        <strain evidence="2">DSM 14807</strain>
    </source>
</reference>
<dbReference type="Gene3D" id="3.40.50.1240">
    <property type="entry name" value="Phosphoglycerate mutase-like"/>
    <property type="match status" value="1"/>
</dbReference>
<gene>
    <name evidence="1" type="ORF">SAMN05660895_1019</name>
</gene>
<keyword evidence="2" id="KW-1185">Reference proteome</keyword>
<dbReference type="PANTHER" id="PTHR47623">
    <property type="entry name" value="OS09G0287300 PROTEIN"/>
    <property type="match status" value="1"/>
</dbReference>
<dbReference type="AlphaFoldDB" id="A0A1I7N9A6"/>
<dbReference type="CDD" id="cd07067">
    <property type="entry name" value="HP_PGM_like"/>
    <property type="match status" value="1"/>
</dbReference>
<dbReference type="SMART" id="SM00855">
    <property type="entry name" value="PGAM"/>
    <property type="match status" value="1"/>
</dbReference>
<protein>
    <submittedName>
        <fullName evidence="1">Phosphohistidine phosphatase</fullName>
    </submittedName>
</protein>
<dbReference type="InterPro" id="IPR029033">
    <property type="entry name" value="His_PPase_superfam"/>
</dbReference>
<name>A0A1I7N9A6_9BACT</name>
<organism evidence="1 2">
    <name type="scientific">Thermoflavifilum thermophilum</name>
    <dbReference type="NCBI Taxonomy" id="1393122"/>
    <lineage>
        <taxon>Bacteria</taxon>
        <taxon>Pseudomonadati</taxon>
        <taxon>Bacteroidota</taxon>
        <taxon>Chitinophagia</taxon>
        <taxon>Chitinophagales</taxon>
        <taxon>Chitinophagaceae</taxon>
        <taxon>Thermoflavifilum</taxon>
    </lineage>
</organism>
<proteinExistence type="predicted"/>